<dbReference type="CDD" id="cd19511">
    <property type="entry name" value="RecA-like_CDC48_r2-like"/>
    <property type="match status" value="1"/>
</dbReference>
<evidence type="ECO:0000259" key="6">
    <source>
        <dbReference type="SMART" id="SM00382"/>
    </source>
</evidence>
<evidence type="ECO:0000313" key="7">
    <source>
        <dbReference type="EMBL" id="KPM08680.1"/>
    </source>
</evidence>
<dbReference type="VEuPathDB" id="VectorBase:SSCA001163"/>
<dbReference type="PROSITE" id="PS00674">
    <property type="entry name" value="AAA"/>
    <property type="match status" value="1"/>
</dbReference>
<gene>
    <name evidence="7" type="ORF">QR98_0072030</name>
</gene>
<keyword evidence="4" id="KW-0067">ATP-binding</keyword>
<dbReference type="InterPro" id="IPR003959">
    <property type="entry name" value="ATPase_AAA_core"/>
</dbReference>
<evidence type="ECO:0000256" key="2">
    <source>
        <dbReference type="ARBA" id="ARBA00022490"/>
    </source>
</evidence>
<feature type="domain" description="AAA+ ATPase" evidence="6">
    <location>
        <begin position="482"/>
        <end position="618"/>
    </location>
</feature>
<comment type="caution">
    <text evidence="7">The sequence shown here is derived from an EMBL/GenBank/DDBJ whole genome shotgun (WGS) entry which is preliminary data.</text>
</comment>
<accession>A0A132AE06</accession>
<feature type="domain" description="AAA+ ATPase" evidence="6">
    <location>
        <begin position="229"/>
        <end position="361"/>
    </location>
</feature>
<dbReference type="InterPro" id="IPR050168">
    <property type="entry name" value="AAA_ATPase_domain"/>
</dbReference>
<proteinExistence type="inferred from homology"/>
<evidence type="ECO:0000256" key="3">
    <source>
        <dbReference type="ARBA" id="ARBA00022741"/>
    </source>
</evidence>
<dbReference type="AlphaFoldDB" id="A0A132AE06"/>
<dbReference type="GO" id="GO:0005737">
    <property type="term" value="C:cytoplasm"/>
    <property type="evidence" value="ECO:0007669"/>
    <property type="project" value="UniProtKB-SubCell"/>
</dbReference>
<dbReference type="SUPFAM" id="SSF52540">
    <property type="entry name" value="P-loop containing nucleoside triphosphate hydrolases"/>
    <property type="match status" value="2"/>
</dbReference>
<dbReference type="GO" id="GO:0005524">
    <property type="term" value="F:ATP binding"/>
    <property type="evidence" value="ECO:0007669"/>
    <property type="project" value="UniProtKB-KW"/>
</dbReference>
<dbReference type="Gene3D" id="1.10.8.60">
    <property type="match status" value="2"/>
</dbReference>
<dbReference type="Pfam" id="PF00004">
    <property type="entry name" value="AAA"/>
    <property type="match status" value="2"/>
</dbReference>
<reference evidence="7 8" key="1">
    <citation type="journal article" date="2015" name="Parasit. Vectors">
        <title>Draft genome of the scabies mite.</title>
        <authorList>
            <person name="Rider S.D.Jr."/>
            <person name="Morgan M.S."/>
            <person name="Arlian L.G."/>
        </authorList>
    </citation>
    <scope>NUCLEOTIDE SEQUENCE [LARGE SCALE GENOMIC DNA]</scope>
    <source>
        <strain evidence="7">Arlian Lab</strain>
    </source>
</reference>
<dbReference type="Proteomes" id="UP000616769">
    <property type="component" value="Unassembled WGS sequence"/>
</dbReference>
<dbReference type="Gene3D" id="3.40.50.300">
    <property type="entry name" value="P-loop containing nucleotide triphosphate hydrolases"/>
    <property type="match status" value="2"/>
</dbReference>
<keyword evidence="2" id="KW-0963">Cytoplasm</keyword>
<dbReference type="FunFam" id="3.40.50.300:FF:000567">
    <property type="entry name" value="ATPase, AAA family protein"/>
    <property type="match status" value="1"/>
</dbReference>
<dbReference type="PANTHER" id="PTHR23077:SF27">
    <property type="entry name" value="ATPASE FAMILY GENE 2 PROTEIN HOMOLOG A"/>
    <property type="match status" value="1"/>
</dbReference>
<dbReference type="OrthoDB" id="27435at2759"/>
<dbReference type="PANTHER" id="PTHR23077">
    <property type="entry name" value="AAA-FAMILY ATPASE"/>
    <property type="match status" value="1"/>
</dbReference>
<sequence length="724" mass="82988">MNLILLSPQLMSECNLQNGDYVSIFNLTDHIDYGYALIESFADLKHCLAIGVVKDSTIYRKMLNPTKKIVLKIRLCVHTNRLQLLHLKIDREFSDPIAYLQVCALIRTSSSKKIIDPNETILSIDGYKMKILNRILRNDSKSTNEDPSGSILANHFNSLEISRKKQQPDEIKEIFDQAQIIDEETEIIFSPIKSFQIDHKFEGYRKQFQLLEQIVINPLQNRENRSKHIPKTVLLTGPTGTGKTFAMQNLLKNIEGRMNMIVIPSALLLSKSFEFDKLYRLFENLLKLQPSLLFMDNLEDVSNEKNQLEKRLISLLKYFFDDLPRNQHIIVIGATNRPEQLEMTLRRPGRFDVEIDFPIPSVEDRKLLFHEIIKQFDHSLDENQIDELARSAHGYTCADIQSLLRAYLLEQSHRTNCIDNYELIARQLHRTRPSAMREIVLESPNVHWKEIGGMREIKKLLEMSIVWPHKNPKAFQKMNIEPPKGLLMFGPPGCCKTMIGKAIATESGMNFFSIKGPELFSKWVGESERSMREIFTKARAASPSIIFFDEIDSLASERGSNQSAVGDRVLAQLLTEIDGIEKLNQVVIIAATNRPDIIDKALLRPGRLDAVVYVPLPNLETRTEIFKINMEKMPINLDGSIFASIESLADHLSLETEGYSGAEIKACCHRAALSALNRNIESELIEIKDLEESIHQIRPQTSSETIRFYEEFSRRYNFLRASLS</sequence>
<dbReference type="GO" id="GO:0016887">
    <property type="term" value="F:ATP hydrolysis activity"/>
    <property type="evidence" value="ECO:0007669"/>
    <property type="project" value="InterPro"/>
</dbReference>
<dbReference type="InterPro" id="IPR027417">
    <property type="entry name" value="P-loop_NTPase"/>
</dbReference>
<dbReference type="InterPro" id="IPR003593">
    <property type="entry name" value="AAA+_ATPase"/>
</dbReference>
<dbReference type="Pfam" id="PF17862">
    <property type="entry name" value="AAA_lid_3"/>
    <property type="match status" value="1"/>
</dbReference>
<evidence type="ECO:0000256" key="1">
    <source>
        <dbReference type="ARBA" id="ARBA00004496"/>
    </source>
</evidence>
<protein>
    <submittedName>
        <fullName evidence="7">Spermatogenesis-associated protein 5-like protein</fullName>
    </submittedName>
</protein>
<keyword evidence="3" id="KW-0547">Nucleotide-binding</keyword>
<evidence type="ECO:0000256" key="4">
    <source>
        <dbReference type="ARBA" id="ARBA00022840"/>
    </source>
</evidence>
<comment type="subcellular location">
    <subcellularLocation>
        <location evidence="1">Cytoplasm</location>
    </subcellularLocation>
</comment>
<evidence type="ECO:0000313" key="8">
    <source>
        <dbReference type="Proteomes" id="UP000616769"/>
    </source>
</evidence>
<organism evidence="7 8">
    <name type="scientific">Sarcoptes scabiei</name>
    <name type="common">Itch mite</name>
    <name type="synonym">Acarus scabiei</name>
    <dbReference type="NCBI Taxonomy" id="52283"/>
    <lineage>
        <taxon>Eukaryota</taxon>
        <taxon>Metazoa</taxon>
        <taxon>Ecdysozoa</taxon>
        <taxon>Arthropoda</taxon>
        <taxon>Chelicerata</taxon>
        <taxon>Arachnida</taxon>
        <taxon>Acari</taxon>
        <taxon>Acariformes</taxon>
        <taxon>Sarcoptiformes</taxon>
        <taxon>Astigmata</taxon>
        <taxon>Psoroptidia</taxon>
        <taxon>Sarcoptoidea</taxon>
        <taxon>Sarcoptidae</taxon>
        <taxon>Sarcoptinae</taxon>
        <taxon>Sarcoptes</taxon>
    </lineage>
</organism>
<evidence type="ECO:0000256" key="5">
    <source>
        <dbReference type="ARBA" id="ARBA00061477"/>
    </source>
</evidence>
<comment type="similarity">
    <text evidence="5">Belongs to the AAA ATPase family. AFG2 subfamily.</text>
</comment>
<dbReference type="InterPro" id="IPR003960">
    <property type="entry name" value="ATPase_AAA_CS"/>
</dbReference>
<name>A0A132AE06_SARSC</name>
<dbReference type="SMART" id="SM00382">
    <property type="entry name" value="AAA"/>
    <property type="match status" value="2"/>
</dbReference>
<dbReference type="InterPro" id="IPR041569">
    <property type="entry name" value="AAA_lid_3"/>
</dbReference>
<dbReference type="EMBL" id="JXLN01012609">
    <property type="protein sequence ID" value="KPM08680.1"/>
    <property type="molecule type" value="Genomic_DNA"/>
</dbReference>